<dbReference type="AlphaFoldDB" id="A0A9P7E3C2"/>
<feature type="compositionally biased region" description="Low complexity" evidence="1">
    <location>
        <begin position="94"/>
        <end position="103"/>
    </location>
</feature>
<dbReference type="OrthoDB" id="2693323at2759"/>
<feature type="non-terminal residue" evidence="2">
    <location>
        <position position="1"/>
    </location>
</feature>
<dbReference type="EMBL" id="JABBWE010000001">
    <property type="protein sequence ID" value="KAG1809892.1"/>
    <property type="molecule type" value="Genomic_DNA"/>
</dbReference>
<comment type="caution">
    <text evidence="2">The sequence shown here is derived from an EMBL/GenBank/DDBJ whole genome shotgun (WGS) entry which is preliminary data.</text>
</comment>
<gene>
    <name evidence="2" type="ORF">HD556DRAFT_1199166</name>
</gene>
<dbReference type="Proteomes" id="UP000719766">
    <property type="component" value="Unassembled WGS sequence"/>
</dbReference>
<proteinExistence type="predicted"/>
<keyword evidence="3" id="KW-1185">Reference proteome</keyword>
<reference evidence="2" key="1">
    <citation type="journal article" date="2020" name="New Phytol.">
        <title>Comparative genomics reveals dynamic genome evolution in host specialist ectomycorrhizal fungi.</title>
        <authorList>
            <person name="Lofgren L.A."/>
            <person name="Nguyen N.H."/>
            <person name="Vilgalys R."/>
            <person name="Ruytinx J."/>
            <person name="Liao H.L."/>
            <person name="Branco S."/>
            <person name="Kuo A."/>
            <person name="LaButti K."/>
            <person name="Lipzen A."/>
            <person name="Andreopoulos W."/>
            <person name="Pangilinan J."/>
            <person name="Riley R."/>
            <person name="Hundley H."/>
            <person name="Na H."/>
            <person name="Barry K."/>
            <person name="Grigoriev I.V."/>
            <person name="Stajich J.E."/>
            <person name="Kennedy P.G."/>
        </authorList>
    </citation>
    <scope>NUCLEOTIDE SEQUENCE</scope>
    <source>
        <strain evidence="2">S12</strain>
    </source>
</reference>
<dbReference type="GeneID" id="64590108"/>
<evidence type="ECO:0000313" key="2">
    <source>
        <dbReference type="EMBL" id="KAG1809892.1"/>
    </source>
</evidence>
<evidence type="ECO:0000256" key="1">
    <source>
        <dbReference type="SAM" id="MobiDB-lite"/>
    </source>
</evidence>
<name>A0A9P7E3C2_9AGAM</name>
<sequence length="174" mass="19081">EESTDQYTFYSLPHIFLTRSDTSSSTCRVLSHPQSSAYSMMGGTPLPQPKSSTKPSFNNKCSKEPEPCVSKKTKLSSTPSHSDPTAMHHCFSAPLTSNPSPSLTNSSPMRYRPGLVPLPSTLRPHCLARERLRKWLLAGGNTHISSASTPKTQDISKSNEQLDHILEVIGLSWA</sequence>
<protein>
    <submittedName>
        <fullName evidence="2">Uncharacterized protein</fullName>
    </submittedName>
</protein>
<feature type="compositionally biased region" description="Polar residues" evidence="1">
    <location>
        <begin position="49"/>
        <end position="60"/>
    </location>
</feature>
<organism evidence="2 3">
    <name type="scientific">Suillus plorans</name>
    <dbReference type="NCBI Taxonomy" id="116603"/>
    <lineage>
        <taxon>Eukaryota</taxon>
        <taxon>Fungi</taxon>
        <taxon>Dikarya</taxon>
        <taxon>Basidiomycota</taxon>
        <taxon>Agaricomycotina</taxon>
        <taxon>Agaricomycetes</taxon>
        <taxon>Agaricomycetidae</taxon>
        <taxon>Boletales</taxon>
        <taxon>Suillineae</taxon>
        <taxon>Suillaceae</taxon>
        <taxon>Suillus</taxon>
    </lineage>
</organism>
<evidence type="ECO:0000313" key="3">
    <source>
        <dbReference type="Proteomes" id="UP000719766"/>
    </source>
</evidence>
<feature type="region of interest" description="Disordered" evidence="1">
    <location>
        <begin position="36"/>
        <end position="103"/>
    </location>
</feature>
<dbReference type="RefSeq" id="XP_041167557.1">
    <property type="nucleotide sequence ID" value="XM_041296344.1"/>
</dbReference>
<accession>A0A9P7E3C2</accession>
<feature type="non-terminal residue" evidence="2">
    <location>
        <position position="174"/>
    </location>
</feature>